<dbReference type="GO" id="GO:0016887">
    <property type="term" value="F:ATP hydrolysis activity"/>
    <property type="evidence" value="ECO:0007669"/>
    <property type="project" value="InterPro"/>
</dbReference>
<evidence type="ECO:0000256" key="1">
    <source>
        <dbReference type="SAM" id="MobiDB-lite"/>
    </source>
</evidence>
<sequence length="349" mass="38670">MTTTNSQSAAPLSALPDSPEKLNRMRIKHTRIGQMMGELGTLIYPESQDSILLVCGPSGVGKSTLARHMVDSALQEAVAQMDKNAGLIPAVYVEAPASGESDFSWRLFYQRILHQLEGDLSMPKTAYGIDAETGRLVRPRGATGNSLAALRTAVERALRTRETRFLVIDEAAHIIRQTRRNRLEIQLDTLKSLANECGTQMVLVGSYDLYQLVSLSGQLARRTHVLHFERYRQDRDEDLRAFRACVQKFQDALPNLWGQQLMQHADALLENTLGCIGTLSAVLTRAAVLAQKDGVWSVDALRRALLTEAQRHQILEEILEGEAAINPGLTRTMPHVSGHGSRRQDRSVA</sequence>
<dbReference type="InterPro" id="IPR027417">
    <property type="entry name" value="P-loop_NTPase"/>
</dbReference>
<dbReference type="SMART" id="SM00382">
    <property type="entry name" value="AAA"/>
    <property type="match status" value="1"/>
</dbReference>
<proteinExistence type="predicted"/>
<dbReference type="Proteomes" id="UP000285190">
    <property type="component" value="Unassembled WGS sequence"/>
</dbReference>
<dbReference type="Pfam" id="PF13401">
    <property type="entry name" value="AAA_22"/>
    <property type="match status" value="1"/>
</dbReference>
<comment type="caution">
    <text evidence="3">The sequence shown here is derived from an EMBL/GenBank/DDBJ whole genome shotgun (WGS) entry which is preliminary data.</text>
</comment>
<dbReference type="Gene3D" id="3.40.50.300">
    <property type="entry name" value="P-loop containing nucleotide triphosphate hydrolases"/>
    <property type="match status" value="1"/>
</dbReference>
<dbReference type="AlphaFoldDB" id="A0A418X1H2"/>
<evidence type="ECO:0000313" key="4">
    <source>
        <dbReference type="Proteomes" id="UP000285190"/>
    </source>
</evidence>
<reference evidence="3 4" key="1">
    <citation type="submission" date="2018-09" db="EMBL/GenBank/DDBJ databases">
        <authorList>
            <person name="Zhu H."/>
        </authorList>
    </citation>
    <scope>NUCLEOTIDE SEQUENCE [LARGE SCALE GENOMIC DNA]</scope>
    <source>
        <strain evidence="3 4">K2R10-39</strain>
    </source>
</reference>
<dbReference type="InterPro" id="IPR003593">
    <property type="entry name" value="AAA+_ATPase"/>
</dbReference>
<protein>
    <submittedName>
        <fullName evidence="3">ATPase</fullName>
    </submittedName>
</protein>
<evidence type="ECO:0000259" key="2">
    <source>
        <dbReference type="SMART" id="SM00382"/>
    </source>
</evidence>
<organism evidence="3 4">
    <name type="scientific">Noviherbaspirillum cavernae</name>
    <dbReference type="NCBI Taxonomy" id="2320862"/>
    <lineage>
        <taxon>Bacteria</taxon>
        <taxon>Pseudomonadati</taxon>
        <taxon>Pseudomonadota</taxon>
        <taxon>Betaproteobacteria</taxon>
        <taxon>Burkholderiales</taxon>
        <taxon>Oxalobacteraceae</taxon>
        <taxon>Noviherbaspirillum</taxon>
    </lineage>
</organism>
<dbReference type="InterPro" id="IPR049945">
    <property type="entry name" value="AAA_22"/>
</dbReference>
<feature type="domain" description="AAA+ ATPase" evidence="2">
    <location>
        <begin position="48"/>
        <end position="232"/>
    </location>
</feature>
<feature type="compositionally biased region" description="Polar residues" evidence="1">
    <location>
        <begin position="1"/>
        <end position="10"/>
    </location>
</feature>
<dbReference type="SUPFAM" id="SSF52540">
    <property type="entry name" value="P-loop containing nucleoside triphosphate hydrolases"/>
    <property type="match status" value="1"/>
</dbReference>
<name>A0A418X1H2_9BURK</name>
<dbReference type="OrthoDB" id="9086539at2"/>
<evidence type="ECO:0000313" key="3">
    <source>
        <dbReference type="EMBL" id="RJG06288.1"/>
    </source>
</evidence>
<feature type="region of interest" description="Disordered" evidence="1">
    <location>
        <begin position="329"/>
        <end position="349"/>
    </location>
</feature>
<gene>
    <name evidence="3" type="ORF">D3870_09955</name>
</gene>
<accession>A0A418X1H2</accession>
<feature type="region of interest" description="Disordered" evidence="1">
    <location>
        <begin position="1"/>
        <end position="20"/>
    </location>
</feature>
<keyword evidence="4" id="KW-1185">Reference proteome</keyword>
<dbReference type="RefSeq" id="WP_119738731.1">
    <property type="nucleotide sequence ID" value="NZ_QYUN01000002.1"/>
</dbReference>
<dbReference type="EMBL" id="QYUN01000002">
    <property type="protein sequence ID" value="RJG06288.1"/>
    <property type="molecule type" value="Genomic_DNA"/>
</dbReference>